<dbReference type="OrthoDB" id="7351979at2"/>
<keyword evidence="3" id="KW-1185">Reference proteome</keyword>
<accession>A0A1G8NZF0</accession>
<dbReference type="Pfam" id="PF19834">
    <property type="entry name" value="DUF6314"/>
    <property type="match status" value="1"/>
</dbReference>
<evidence type="ECO:0000259" key="1">
    <source>
        <dbReference type="Pfam" id="PF19834"/>
    </source>
</evidence>
<evidence type="ECO:0000313" key="3">
    <source>
        <dbReference type="Proteomes" id="UP000199093"/>
    </source>
</evidence>
<dbReference type="AlphaFoldDB" id="A0A1G8NZF0"/>
<dbReference type="EMBL" id="FNEJ01000011">
    <property type="protein sequence ID" value="SDI85623.1"/>
    <property type="molecule type" value="Genomic_DNA"/>
</dbReference>
<dbReference type="InterPro" id="IPR045632">
    <property type="entry name" value="DUF6314"/>
</dbReference>
<sequence>MRGLEAFLGEWRLDRDIRHGDGSRARFEGRAVWRRDGAGAVCEEAGELILPQGRFRAERRYLWGEDLVVRFEDGRYFHQVPPEGGHAAHWCDPDQYDVWYEFALWPVWTARWRVGGPRKEYEMLSRYARG</sequence>
<reference evidence="2 3" key="1">
    <citation type="submission" date="2016-10" db="EMBL/GenBank/DDBJ databases">
        <authorList>
            <person name="de Groot N.N."/>
        </authorList>
    </citation>
    <scope>NUCLEOTIDE SEQUENCE [LARGE SCALE GENOMIC DNA]</scope>
    <source>
        <strain evidence="2 3">DSM 26424</strain>
    </source>
</reference>
<evidence type="ECO:0000313" key="2">
    <source>
        <dbReference type="EMBL" id="SDI85623.1"/>
    </source>
</evidence>
<protein>
    <recommendedName>
        <fullName evidence="1">DUF6314 domain-containing protein</fullName>
    </recommendedName>
</protein>
<dbReference type="Proteomes" id="UP000199093">
    <property type="component" value="Unassembled WGS sequence"/>
</dbReference>
<name>A0A1G8NZF0_9RHOB</name>
<proteinExistence type="predicted"/>
<dbReference type="STRING" id="555512.SAMN04487993_101183"/>
<dbReference type="RefSeq" id="WP_089847989.1">
    <property type="nucleotide sequence ID" value="NZ_FNEJ01000011.1"/>
</dbReference>
<gene>
    <name evidence="2" type="ORF">SAMN04487993_101183</name>
</gene>
<organism evidence="2 3">
    <name type="scientific">Salipiger marinus</name>
    <dbReference type="NCBI Taxonomy" id="555512"/>
    <lineage>
        <taxon>Bacteria</taxon>
        <taxon>Pseudomonadati</taxon>
        <taxon>Pseudomonadota</taxon>
        <taxon>Alphaproteobacteria</taxon>
        <taxon>Rhodobacterales</taxon>
        <taxon>Roseobacteraceae</taxon>
        <taxon>Salipiger</taxon>
    </lineage>
</organism>
<feature type="domain" description="DUF6314" evidence="1">
    <location>
        <begin position="7"/>
        <end position="129"/>
    </location>
</feature>